<dbReference type="STRING" id="188906.SAMN04488526_0740"/>
<feature type="transmembrane region" description="Helical" evidence="1">
    <location>
        <begin position="21"/>
        <end position="41"/>
    </location>
</feature>
<sequence>MWHTSWIMARSLDLFEKIGDVLSLFRVAIPLGAIALGLPFLSMPFGMKMGVVWILIPVLDATGSAVRNGFFAFVVPTEQEVFRMMRLSIPFVAHVFGLLLASSIRMAGKSGLLENGSDLLPPI</sequence>
<keyword evidence="1" id="KW-0812">Transmembrane</keyword>
<proteinExistence type="predicted"/>
<feature type="transmembrane region" description="Helical" evidence="1">
    <location>
        <begin position="53"/>
        <end position="75"/>
    </location>
</feature>
<dbReference type="AlphaFoldDB" id="A0A1H7HJL3"/>
<keyword evidence="3" id="KW-1185">Reference proteome</keyword>
<keyword evidence="1" id="KW-0472">Membrane</keyword>
<protein>
    <submittedName>
        <fullName evidence="2">Uncharacterized protein</fullName>
    </submittedName>
</protein>
<reference evidence="2 3" key="1">
    <citation type="submission" date="2016-10" db="EMBL/GenBank/DDBJ databases">
        <authorList>
            <person name="de Groot N.N."/>
        </authorList>
    </citation>
    <scope>NUCLEOTIDE SEQUENCE [LARGE SCALE GENOMIC DNA]</scope>
    <source>
        <strain evidence="2 3">DSM 14858</strain>
    </source>
</reference>
<keyword evidence="1" id="KW-1133">Transmembrane helix</keyword>
<evidence type="ECO:0000313" key="2">
    <source>
        <dbReference type="EMBL" id="SEK50573.1"/>
    </source>
</evidence>
<organism evidence="2 3">
    <name type="scientific">Jannaschia helgolandensis</name>
    <dbReference type="NCBI Taxonomy" id="188906"/>
    <lineage>
        <taxon>Bacteria</taxon>
        <taxon>Pseudomonadati</taxon>
        <taxon>Pseudomonadota</taxon>
        <taxon>Alphaproteobacteria</taxon>
        <taxon>Rhodobacterales</taxon>
        <taxon>Roseobacteraceae</taxon>
        <taxon>Jannaschia</taxon>
    </lineage>
</organism>
<accession>A0A1H7HJL3</accession>
<feature type="transmembrane region" description="Helical" evidence="1">
    <location>
        <begin position="87"/>
        <end position="107"/>
    </location>
</feature>
<dbReference type="Proteomes" id="UP000199283">
    <property type="component" value="Unassembled WGS sequence"/>
</dbReference>
<evidence type="ECO:0000313" key="3">
    <source>
        <dbReference type="Proteomes" id="UP000199283"/>
    </source>
</evidence>
<evidence type="ECO:0000256" key="1">
    <source>
        <dbReference type="SAM" id="Phobius"/>
    </source>
</evidence>
<dbReference type="EMBL" id="FNZQ01000001">
    <property type="protein sequence ID" value="SEK50573.1"/>
    <property type="molecule type" value="Genomic_DNA"/>
</dbReference>
<name>A0A1H7HJL3_9RHOB</name>
<gene>
    <name evidence="2" type="ORF">SAMN04488526_0740</name>
</gene>